<evidence type="ECO:0000313" key="2">
    <source>
        <dbReference type="EMBL" id="NYZ65057.1"/>
    </source>
</evidence>
<dbReference type="Pfam" id="PF06568">
    <property type="entry name" value="YjiS-like"/>
    <property type="match status" value="1"/>
</dbReference>
<dbReference type="Proteomes" id="UP000569732">
    <property type="component" value="Unassembled WGS sequence"/>
</dbReference>
<comment type="caution">
    <text evidence="2">The sequence shown here is derived from an EMBL/GenBank/DDBJ whole genome shotgun (WGS) entry which is preliminary data.</text>
</comment>
<feature type="domain" description="YjiS-like" evidence="1">
    <location>
        <begin position="27"/>
        <end position="55"/>
    </location>
</feature>
<evidence type="ECO:0000259" key="1">
    <source>
        <dbReference type="Pfam" id="PF06568"/>
    </source>
</evidence>
<evidence type="ECO:0000313" key="3">
    <source>
        <dbReference type="Proteomes" id="UP000569732"/>
    </source>
</evidence>
<dbReference type="AlphaFoldDB" id="A0A853I667"/>
<proteinExistence type="predicted"/>
<accession>A0A853I667</accession>
<gene>
    <name evidence="2" type="ORF">H0A36_03485</name>
</gene>
<reference evidence="2 3" key="1">
    <citation type="submission" date="2020-07" db="EMBL/GenBank/DDBJ databases">
        <title>Endozoicomonas sp. nov., isolated from sediment.</title>
        <authorList>
            <person name="Gu T."/>
        </authorList>
    </citation>
    <scope>NUCLEOTIDE SEQUENCE [LARGE SCALE GENOMIC DNA]</scope>
    <source>
        <strain evidence="2 3">SM1973</strain>
    </source>
</reference>
<name>A0A853I667_9GAMM</name>
<protein>
    <submittedName>
        <fullName evidence="2">DUF1127 domain-containing protein</fullName>
    </submittedName>
</protein>
<dbReference type="InterPro" id="IPR009506">
    <property type="entry name" value="YjiS-like"/>
</dbReference>
<organism evidence="2 3">
    <name type="scientific">Spartinivicinus marinus</name>
    <dbReference type="NCBI Taxonomy" id="2994442"/>
    <lineage>
        <taxon>Bacteria</taxon>
        <taxon>Pseudomonadati</taxon>
        <taxon>Pseudomonadota</taxon>
        <taxon>Gammaproteobacteria</taxon>
        <taxon>Oceanospirillales</taxon>
        <taxon>Zooshikellaceae</taxon>
        <taxon>Spartinivicinus</taxon>
    </lineage>
</organism>
<sequence length="69" mass="8511">MFISNDHLRRYQFKSLLDLVNLIKFTLVRWKMNSQQRRQLAKLPHYLLKDIGVTELEQQREVSKPFWQH</sequence>
<dbReference type="EMBL" id="JACCKB010000003">
    <property type="protein sequence ID" value="NYZ65057.1"/>
    <property type="molecule type" value="Genomic_DNA"/>
</dbReference>
<keyword evidence="3" id="KW-1185">Reference proteome</keyword>